<sequence length="350" mass="40869">MTLYPIDLLNIRDKDLRKQHYEKLLKNADEHKSLLLEAYMELAEKNQTSDWKKYTRFLKIFPQYFAKSPSDFYNDDEIETVKKLLLDLEIKLNIFDQSKTTQCVFWYMLFNFMTPTTCEIKLTTARRKLLAEKYCSKKADPESRNLQNVFRSLTNSGLLVKKYKDKHNVTYGIPLIVATKSFNEQYTGLNIDYLDLLHDIQINVLKRHLNKPGMKIDNQKIKRKIAEQVTDDLVGKISYHQENVKLKVTYELECNSSSGEITFGNLIDVIDIKTNEESNESQILINKYIANGNSLQPKQIKSLIANDFYKLSLLYQTDPIMAKKLLRDLPTIGRVTYRSICEFVANQESN</sequence>
<dbReference type="EMBL" id="HBGS01064484">
    <property type="protein sequence ID" value="CAD9500049.1"/>
    <property type="molecule type" value="Transcribed_RNA"/>
</dbReference>
<dbReference type="AlphaFoldDB" id="A0A7S2HTM8"/>
<accession>A0A7S2HTM8</accession>
<gene>
    <name evidence="1" type="ORF">DSPE1174_LOCUS33672</name>
</gene>
<organism evidence="1">
    <name type="scientific">Octactis speculum</name>
    <dbReference type="NCBI Taxonomy" id="3111310"/>
    <lineage>
        <taxon>Eukaryota</taxon>
        <taxon>Sar</taxon>
        <taxon>Stramenopiles</taxon>
        <taxon>Ochrophyta</taxon>
        <taxon>Dictyochophyceae</taxon>
        <taxon>Dictyochales</taxon>
        <taxon>Dictyochaceae</taxon>
        <taxon>Octactis</taxon>
    </lineage>
</organism>
<protein>
    <submittedName>
        <fullName evidence="1">Uncharacterized protein</fullName>
    </submittedName>
</protein>
<reference evidence="1" key="1">
    <citation type="submission" date="2021-01" db="EMBL/GenBank/DDBJ databases">
        <authorList>
            <person name="Corre E."/>
            <person name="Pelletier E."/>
            <person name="Niang G."/>
            <person name="Scheremetjew M."/>
            <person name="Finn R."/>
            <person name="Kale V."/>
            <person name="Holt S."/>
            <person name="Cochrane G."/>
            <person name="Meng A."/>
            <person name="Brown T."/>
            <person name="Cohen L."/>
        </authorList>
    </citation>
    <scope>NUCLEOTIDE SEQUENCE</scope>
    <source>
        <strain evidence="1">CCMP1381</strain>
    </source>
</reference>
<name>A0A7S2HTM8_9STRA</name>
<evidence type="ECO:0000313" key="1">
    <source>
        <dbReference type="EMBL" id="CAD9500049.1"/>
    </source>
</evidence>
<proteinExistence type="predicted"/>